<comment type="subcellular location">
    <subcellularLocation>
        <location evidence="1">Cell membrane</location>
    </subcellularLocation>
</comment>
<evidence type="ECO:0000313" key="8">
    <source>
        <dbReference type="EMBL" id="KEO74097.1"/>
    </source>
</evidence>
<feature type="domain" description="Glycosyltransferase 2-like prokaryotic type" evidence="7">
    <location>
        <begin position="119"/>
        <end position="207"/>
    </location>
</feature>
<evidence type="ECO:0000256" key="4">
    <source>
        <dbReference type="ARBA" id="ARBA00022679"/>
    </source>
</evidence>
<feature type="domain" description="Glycosyltransferase 2-like" evidence="6">
    <location>
        <begin position="5"/>
        <end position="111"/>
    </location>
</feature>
<keyword evidence="2" id="KW-1003">Cell membrane</keyword>
<protein>
    <recommendedName>
        <fullName evidence="10">Glycosyl transferase</fullName>
    </recommendedName>
</protein>
<dbReference type="Proteomes" id="UP000027821">
    <property type="component" value="Unassembled WGS sequence"/>
</dbReference>
<evidence type="ECO:0000256" key="1">
    <source>
        <dbReference type="ARBA" id="ARBA00004236"/>
    </source>
</evidence>
<comment type="caution">
    <text evidence="8">The sequence shown here is derived from an EMBL/GenBank/DDBJ whole genome shotgun (WGS) entry which is preliminary data.</text>
</comment>
<evidence type="ECO:0000256" key="3">
    <source>
        <dbReference type="ARBA" id="ARBA00022676"/>
    </source>
</evidence>
<dbReference type="Gene3D" id="3.90.550.10">
    <property type="entry name" value="Spore Coat Polysaccharide Biosynthesis Protein SpsA, Chain A"/>
    <property type="match status" value="1"/>
</dbReference>
<sequence>MREISLIIPVYRDKEALIKLLMHLRNAAYNEHLDIIVVQADESFDFSQKAALKLKVLNSHKASRALQMNLGAAEARGEILYFVHADALPPLSLVEDINLAIDKGYLMGGYRLKFDPNAILLNLNAYMSRFQTFYSGGGDQTLYIPKKVFSEHGGYDNNFCIMEDFEFVHRLKKKYGYYIIPKEVIVSSRKYRCNNYFLVNYTNYRVFQMYKKGIASEIIKAYYYAALSREK</sequence>
<keyword evidence="5" id="KW-0472">Membrane</keyword>
<proteinExistence type="predicted"/>
<dbReference type="Pfam" id="PF00535">
    <property type="entry name" value="Glycos_transf_2"/>
    <property type="match status" value="1"/>
</dbReference>
<dbReference type="OrthoDB" id="9810303at2"/>
<keyword evidence="3" id="KW-0328">Glycosyltransferase</keyword>
<dbReference type="STRING" id="1048983.EL17_08100"/>
<dbReference type="eggNOG" id="COG1215">
    <property type="taxonomic scope" value="Bacteria"/>
</dbReference>
<evidence type="ECO:0000259" key="6">
    <source>
        <dbReference type="Pfam" id="PF00535"/>
    </source>
</evidence>
<keyword evidence="9" id="KW-1185">Reference proteome</keyword>
<dbReference type="InterPro" id="IPR029044">
    <property type="entry name" value="Nucleotide-diphossugar_trans"/>
</dbReference>
<name>A0A074LJY3_9BACT</name>
<accession>A0A074LJY3</accession>
<keyword evidence="4" id="KW-0808">Transferase</keyword>
<evidence type="ECO:0000259" key="7">
    <source>
        <dbReference type="Pfam" id="PF10111"/>
    </source>
</evidence>
<dbReference type="SUPFAM" id="SSF53448">
    <property type="entry name" value="Nucleotide-diphospho-sugar transferases"/>
    <property type="match status" value="1"/>
</dbReference>
<gene>
    <name evidence="8" type="ORF">EL17_08100</name>
</gene>
<dbReference type="RefSeq" id="WP_035072895.1">
    <property type="nucleotide sequence ID" value="NZ_JMIH01000016.1"/>
</dbReference>
<organism evidence="8 9">
    <name type="scientific">Anditalea andensis</name>
    <dbReference type="NCBI Taxonomy" id="1048983"/>
    <lineage>
        <taxon>Bacteria</taxon>
        <taxon>Pseudomonadati</taxon>
        <taxon>Bacteroidota</taxon>
        <taxon>Cytophagia</taxon>
        <taxon>Cytophagales</taxon>
        <taxon>Cytophagaceae</taxon>
        <taxon>Anditalea</taxon>
    </lineage>
</organism>
<dbReference type="GO" id="GO:0005886">
    <property type="term" value="C:plasma membrane"/>
    <property type="evidence" value="ECO:0007669"/>
    <property type="project" value="UniProtKB-SubCell"/>
</dbReference>
<evidence type="ECO:0000256" key="5">
    <source>
        <dbReference type="ARBA" id="ARBA00023136"/>
    </source>
</evidence>
<dbReference type="EMBL" id="JMIH01000016">
    <property type="protein sequence ID" value="KEO74097.1"/>
    <property type="molecule type" value="Genomic_DNA"/>
</dbReference>
<dbReference type="AlphaFoldDB" id="A0A074LJY3"/>
<evidence type="ECO:0008006" key="10">
    <source>
        <dbReference type="Google" id="ProtNLM"/>
    </source>
</evidence>
<dbReference type="GO" id="GO:0016757">
    <property type="term" value="F:glycosyltransferase activity"/>
    <property type="evidence" value="ECO:0007669"/>
    <property type="project" value="UniProtKB-KW"/>
</dbReference>
<dbReference type="InterPro" id="IPR001173">
    <property type="entry name" value="Glyco_trans_2-like"/>
</dbReference>
<evidence type="ECO:0000256" key="2">
    <source>
        <dbReference type="ARBA" id="ARBA00022475"/>
    </source>
</evidence>
<reference evidence="8 9" key="1">
    <citation type="submission" date="2014-04" db="EMBL/GenBank/DDBJ databases">
        <title>Characterization and application of a salt tolerant electro-active bacterium.</title>
        <authorList>
            <person name="Yang L."/>
            <person name="Wei S."/>
            <person name="Tay Q.X.M."/>
        </authorList>
    </citation>
    <scope>NUCLEOTIDE SEQUENCE [LARGE SCALE GENOMIC DNA]</scope>
    <source>
        <strain evidence="8 9">LY1</strain>
    </source>
</reference>
<dbReference type="PANTHER" id="PTHR43646">
    <property type="entry name" value="GLYCOSYLTRANSFERASE"/>
    <property type="match status" value="1"/>
</dbReference>
<evidence type="ECO:0000313" key="9">
    <source>
        <dbReference type="Proteomes" id="UP000027821"/>
    </source>
</evidence>
<dbReference type="Pfam" id="PF10111">
    <property type="entry name" value="Glyco_tranf_2_2"/>
    <property type="match status" value="1"/>
</dbReference>
<dbReference type="PANTHER" id="PTHR43646:SF2">
    <property type="entry name" value="GLYCOSYLTRANSFERASE 2-LIKE DOMAIN-CONTAINING PROTEIN"/>
    <property type="match status" value="1"/>
</dbReference>
<dbReference type="InterPro" id="IPR019290">
    <property type="entry name" value="GlycosylTrfase-like_prok"/>
</dbReference>